<dbReference type="PANTHER" id="PTHR22588">
    <property type="entry name" value="VWFA DOMAIN-CONTAINING PROTEIN"/>
    <property type="match status" value="1"/>
</dbReference>
<proteinExistence type="predicted"/>
<dbReference type="InterPro" id="IPR052229">
    <property type="entry name" value="Collagen-VI/PIF"/>
</dbReference>
<dbReference type="RefSeq" id="XP_022335626.1">
    <property type="nucleotide sequence ID" value="XM_022479918.1"/>
</dbReference>
<evidence type="ECO:0000313" key="3">
    <source>
        <dbReference type="Proteomes" id="UP000694844"/>
    </source>
</evidence>
<dbReference type="KEGG" id="cvn:111132164"/>
<gene>
    <name evidence="4" type="primary">LOC111132164</name>
</gene>
<dbReference type="InterPro" id="IPR036465">
    <property type="entry name" value="vWFA_dom_sf"/>
</dbReference>
<evidence type="ECO:0000313" key="4">
    <source>
        <dbReference type="RefSeq" id="XP_022335626.1"/>
    </source>
</evidence>
<dbReference type="CDD" id="cd01450">
    <property type="entry name" value="vWFA_subfamily_ECM"/>
    <property type="match status" value="1"/>
</dbReference>
<accession>A0A8B8E835</accession>
<evidence type="ECO:0000256" key="1">
    <source>
        <dbReference type="SAM" id="SignalP"/>
    </source>
</evidence>
<dbReference type="Pfam" id="PF00092">
    <property type="entry name" value="VWA"/>
    <property type="match status" value="1"/>
</dbReference>
<name>A0A8B8E835_CRAVI</name>
<protein>
    <submittedName>
        <fullName evidence="4">Uncharacterized protein LOC111132164</fullName>
    </submittedName>
</protein>
<dbReference type="Gene3D" id="3.40.50.410">
    <property type="entry name" value="von Willebrand factor, type A domain"/>
    <property type="match status" value="1"/>
</dbReference>
<keyword evidence="1" id="KW-0732">Signal</keyword>
<evidence type="ECO:0000259" key="2">
    <source>
        <dbReference type="PROSITE" id="PS50234"/>
    </source>
</evidence>
<dbReference type="GeneID" id="111132164"/>
<dbReference type="SMART" id="SM00327">
    <property type="entry name" value="VWA"/>
    <property type="match status" value="1"/>
</dbReference>
<dbReference type="InterPro" id="IPR002035">
    <property type="entry name" value="VWF_A"/>
</dbReference>
<organism evidence="3 4">
    <name type="scientific">Crassostrea virginica</name>
    <name type="common">Eastern oyster</name>
    <dbReference type="NCBI Taxonomy" id="6565"/>
    <lineage>
        <taxon>Eukaryota</taxon>
        <taxon>Metazoa</taxon>
        <taxon>Spiralia</taxon>
        <taxon>Lophotrochozoa</taxon>
        <taxon>Mollusca</taxon>
        <taxon>Bivalvia</taxon>
        <taxon>Autobranchia</taxon>
        <taxon>Pteriomorphia</taxon>
        <taxon>Ostreida</taxon>
        <taxon>Ostreoidea</taxon>
        <taxon>Ostreidae</taxon>
        <taxon>Crassostrea</taxon>
    </lineage>
</organism>
<dbReference type="PROSITE" id="PS50234">
    <property type="entry name" value="VWFA"/>
    <property type="match status" value="1"/>
</dbReference>
<dbReference type="OrthoDB" id="6062428at2759"/>
<reference evidence="4" key="1">
    <citation type="submission" date="2025-08" db="UniProtKB">
        <authorList>
            <consortium name="RefSeq"/>
        </authorList>
    </citation>
    <scope>IDENTIFICATION</scope>
    <source>
        <tissue evidence="4">Whole sample</tissue>
    </source>
</reference>
<dbReference type="SUPFAM" id="SSF53300">
    <property type="entry name" value="vWA-like"/>
    <property type="match status" value="1"/>
</dbReference>
<feature type="chain" id="PRO_5034868171" evidence="1">
    <location>
        <begin position="19"/>
        <end position="1751"/>
    </location>
</feature>
<sequence>MNLWSLLIWVALISAGSAQTFSQIDPNALGYKIDRCGPLDIALIIDASGSIGPRRFSKMLTFVSDSLKDGDFRSILRVSAITFSKRTVVEFLLNTHSSKPDPKQEILNNIAELVYTKGVTNTSGALRVASETLFQERNGDREAVQNMAVIITDGNSNVDRDPIQDANKLKADGVYIVGILIGTDKSINEDEMKAIVSDPAELTRLKSYDDLIPFRETILKRMCTPFFTPPNCQEGEIKKKKCRKLQCINGNWQDVGFYGCCFKGRFIAWDQETQYECDTYRCTQRGACQDGVCENFSVNKVKDGCMVGDKCLGDGQLVIEENVCETFKCEAGEYKMIQKDCLSPSGQCMPVGQGYTEHCVVYQCQNNDGMVDFRPVRTGCSYKGSCYDLGASVMEDCNTLVCSYDDVSFGYDFVLQKQGCNDNGQCRAEGDMWVNTDTCMRYRCVYNKKKDRVVIREQTMGCQGDNGCIKKGSEVSAEGCIKYICNKKGDLEILSVGCEFGGVCKAINETWVSTTDKCTNYVCLSDTADDGTPSAYVQKDQDCHDFNGNCIKVGQTVQDNCNTYTCAPTGHLEPTAVKCSYKGGCYDINAKWIDDVACKQLKCKQRASALFPRIVKNNIGCIDETGQCYLENATKLMDNSCLKYKCYEDRIMRLEVCEYKHACYEIGSSWVDKDDCVTVRCLRDPGSGNAIVDTFPYGCFMDNICHDPGYKVTKDCQEYVCRNGLNGFELVKEACTWKGGCKDKDETWFDTQTCTKYGCLADEDGLDVNEITYGCTSESNQCIKGGTEHREGCNKYECDNGKLKVISMGCEFNDGCLAADKNYFDKENCVYYSCIAKNTTDGSITTQLKERWGCFDYDKCYLPTWKKTEDCTTYRCRGKTRSFSIVNTECEWMGKCIAVNTTWEHPTQCLTYKCVLGESTGIARVSSDLWGCKDEQGNCHPFGKRRQSDKCVTTECQMRPEGPVFFPVEIGCKFRRKCKKLDSSWINRRRCVQQTCQYAPGATAPNVANSPYGCRDMKNRCRPFGYVARDPENVCVSYKCTPFEIFSPIQTGCRWQDKCMPENSAWYDQEGTCTLYKCIRENVGPSSVRMHTLTYPGCRGFDGECLKEGQIVVKGCTKYQCIPNSGGLVIVQEGCSYGGDCKPLNSTWFDSETCTDYSCLYDSEVNDISIMEKTGCKDDDGKCFTKGERKKEGCNKFICNAASNFRPIKMRCEFKGECKEIDSTWKEGCVTYTCKLIAKGPNFVQTNIEEVHGCIGDDGKCYDIGDELIEDCSKFTCTAGGVLVESQFGCKGFTGQCLRPGDVLEVDCVKYVCDGEAKSMVPVEKACVWKNECKPLQSKWFDKESCRGYSCVLDVSDNDVKIIERTVGCSLSGECKRSRTYQMKDCVQYKCTSKGELIPRKIGCEWDGECADVGMAWTRNCTHYKCVITQEGPNYVQTEVQQQRGCFDSHGKCYDVMDEVSFGCNKYRCSMGGNLDLIDSGCMNRYGQCMKPGAVVEEADGTTHKCVCDGSSCLVVVEVKGCRMNGTLYPFGERMRDGCTVYECQNRDNCGRFIPIEWGCFWVDRCYGPGDKWKSDRGCAIFTCKMYQKSNGDVDMIVARDIGCPYENECKEDGEQWRDGCFEKKCKVRTTKDNSKESSIKIVSGGCQEGVGDSMICHAVGSIWEEHHYDGCFKKQCYVDPNKDNKYTTTTVGAACRDAYGTCRPIGSSGFDAYVNGQLREACKCLPKGDDGTEVLYTCGAQAHPFQCEGC</sequence>
<keyword evidence="3" id="KW-1185">Reference proteome</keyword>
<feature type="signal peptide" evidence="1">
    <location>
        <begin position="1"/>
        <end position="18"/>
    </location>
</feature>
<dbReference type="PRINTS" id="PR00453">
    <property type="entry name" value="VWFADOMAIN"/>
</dbReference>
<dbReference type="Proteomes" id="UP000694844">
    <property type="component" value="Chromosome 5"/>
</dbReference>
<feature type="domain" description="VWFA" evidence="2">
    <location>
        <begin position="40"/>
        <end position="222"/>
    </location>
</feature>
<dbReference type="PANTHER" id="PTHR22588:SF3">
    <property type="entry name" value="VWFA DOMAIN-CONTAINING PROTEIN"/>
    <property type="match status" value="1"/>
</dbReference>